<evidence type="ECO:0000313" key="1">
    <source>
        <dbReference type="EMBL" id="MBE1237903.1"/>
    </source>
</evidence>
<proteinExistence type="predicted"/>
<dbReference type="RefSeq" id="WP_192534912.1">
    <property type="nucleotide sequence ID" value="NZ_JACZHT010000008.1"/>
</dbReference>
<accession>A0A8J6YN84</accession>
<comment type="caution">
    <text evidence="1">The sequence shown here is derived from an EMBL/GenBank/DDBJ whole genome shotgun (WGS) entry which is preliminary data.</text>
</comment>
<dbReference type="AlphaFoldDB" id="A0A8J6YN84"/>
<organism evidence="1 2">
    <name type="scientific">Phaeovibrio sulfidiphilus</name>
    <dbReference type="NCBI Taxonomy" id="1220600"/>
    <lineage>
        <taxon>Bacteria</taxon>
        <taxon>Pseudomonadati</taxon>
        <taxon>Pseudomonadota</taxon>
        <taxon>Alphaproteobacteria</taxon>
        <taxon>Rhodospirillales</taxon>
        <taxon>Rhodospirillaceae</taxon>
        <taxon>Phaeovibrio</taxon>
    </lineage>
</organism>
<keyword evidence="2" id="KW-1185">Reference proteome</keyword>
<protein>
    <submittedName>
        <fullName evidence="1">Uncharacterized protein</fullName>
    </submittedName>
</protein>
<gene>
    <name evidence="1" type="ORF">IHV25_09635</name>
</gene>
<name>A0A8J6YN84_9PROT</name>
<evidence type="ECO:0000313" key="2">
    <source>
        <dbReference type="Proteomes" id="UP000631034"/>
    </source>
</evidence>
<sequence>MTSVPPVFEASLWHPVRTLPDLQEALGQGHTRLVVPSDVVGSMGPAWLAALVRQCPLPEPVCAVNDCADAFGYALASLNAGFGVVVSDPDPALRRTLSLWEIGAARGLPVFCRPGASGLPCSPDHP</sequence>
<dbReference type="Proteomes" id="UP000631034">
    <property type="component" value="Unassembled WGS sequence"/>
</dbReference>
<reference evidence="1" key="1">
    <citation type="submission" date="2020-10" db="EMBL/GenBank/DDBJ databases">
        <title>Genome sequence of the unusual species of purple photosynthetic bacteria, Phaeovibrio sulfidiphilus DSM 23193, type strain.</title>
        <authorList>
            <person name="Kyndt J.A."/>
            <person name="Meyer T.E."/>
        </authorList>
    </citation>
    <scope>NUCLEOTIDE SEQUENCE</scope>
    <source>
        <strain evidence="1">DSM 23193</strain>
    </source>
</reference>
<dbReference type="EMBL" id="JACZHT010000008">
    <property type="protein sequence ID" value="MBE1237903.1"/>
    <property type="molecule type" value="Genomic_DNA"/>
</dbReference>